<keyword evidence="2" id="KW-1185">Reference proteome</keyword>
<comment type="caution">
    <text evidence="1">The sequence shown here is derived from an EMBL/GenBank/DDBJ whole genome shotgun (WGS) entry which is preliminary data.</text>
</comment>
<reference evidence="1 2" key="2">
    <citation type="journal article" date="2019" name="G3 (Bethesda)">
        <title>Hybrid Assembly of the Genome of the Entomopathogenic Nematode Steinernema carpocapsae Identifies the X-Chromosome.</title>
        <authorList>
            <person name="Serra L."/>
            <person name="Macchietto M."/>
            <person name="Macias-Munoz A."/>
            <person name="McGill C.J."/>
            <person name="Rodriguez I.M."/>
            <person name="Rodriguez B."/>
            <person name="Murad R."/>
            <person name="Mortazavi A."/>
        </authorList>
    </citation>
    <scope>NUCLEOTIDE SEQUENCE [LARGE SCALE GENOMIC DNA]</scope>
    <source>
        <strain evidence="1 2">ALL</strain>
    </source>
</reference>
<gene>
    <name evidence="1" type="ORF">L596_020076</name>
</gene>
<evidence type="ECO:0000313" key="2">
    <source>
        <dbReference type="Proteomes" id="UP000298663"/>
    </source>
</evidence>
<protein>
    <submittedName>
        <fullName evidence="1">Uncharacterized protein</fullName>
    </submittedName>
</protein>
<name>A0A4U5MTA4_STECR</name>
<organism evidence="1 2">
    <name type="scientific">Steinernema carpocapsae</name>
    <name type="common">Entomopathogenic nematode</name>
    <dbReference type="NCBI Taxonomy" id="34508"/>
    <lineage>
        <taxon>Eukaryota</taxon>
        <taxon>Metazoa</taxon>
        <taxon>Ecdysozoa</taxon>
        <taxon>Nematoda</taxon>
        <taxon>Chromadorea</taxon>
        <taxon>Rhabditida</taxon>
        <taxon>Tylenchina</taxon>
        <taxon>Panagrolaimomorpha</taxon>
        <taxon>Strongyloidoidea</taxon>
        <taxon>Steinernematidae</taxon>
        <taxon>Steinernema</taxon>
    </lineage>
</organism>
<reference evidence="1 2" key="1">
    <citation type="journal article" date="2015" name="Genome Biol.">
        <title>Comparative genomics of Steinernema reveals deeply conserved gene regulatory networks.</title>
        <authorList>
            <person name="Dillman A.R."/>
            <person name="Macchietto M."/>
            <person name="Porter C.F."/>
            <person name="Rogers A."/>
            <person name="Williams B."/>
            <person name="Antoshechkin I."/>
            <person name="Lee M.M."/>
            <person name="Goodwin Z."/>
            <person name="Lu X."/>
            <person name="Lewis E.E."/>
            <person name="Goodrich-Blair H."/>
            <person name="Stock S.P."/>
            <person name="Adams B.J."/>
            <person name="Sternberg P.W."/>
            <person name="Mortazavi A."/>
        </authorList>
    </citation>
    <scope>NUCLEOTIDE SEQUENCE [LARGE SCALE GENOMIC DNA]</scope>
    <source>
        <strain evidence="1 2">ALL</strain>
    </source>
</reference>
<proteinExistence type="predicted"/>
<sequence>MKAEPAFDLCLLRFNRFHLVFAVWIVEEFAFVQRFCGVLWSWEGSRVLFGYSKGVSGFSEGCSGPFGLGLRQSPKFEASLI</sequence>
<accession>A0A4U5MTA4</accession>
<evidence type="ECO:0000313" key="1">
    <source>
        <dbReference type="EMBL" id="TKR72663.1"/>
    </source>
</evidence>
<dbReference type="Proteomes" id="UP000298663">
    <property type="component" value="Unassembled WGS sequence"/>
</dbReference>
<dbReference type="EMBL" id="AZBU02000006">
    <property type="protein sequence ID" value="TKR72663.1"/>
    <property type="molecule type" value="Genomic_DNA"/>
</dbReference>
<dbReference type="AlphaFoldDB" id="A0A4U5MTA4"/>